<evidence type="ECO:0000313" key="5">
    <source>
        <dbReference type="EMBL" id="QQD19968.1"/>
    </source>
</evidence>
<evidence type="ECO:0000256" key="3">
    <source>
        <dbReference type="ARBA" id="ARBA00023315"/>
    </source>
</evidence>
<name>A0A7T4URM3_9GAMM</name>
<feature type="domain" description="2-oxoacid dehydrogenase acyltransferase catalytic" evidence="4">
    <location>
        <begin position="25"/>
        <end position="238"/>
    </location>
</feature>
<sequence>MSFLLENIENSADWPLEDNEKYGASELVELSRIQSVVGKNLHRNWLAIPHVTHNEHIVVDSFFDAKTDGVLSGVSFLASIVKATAVTLKEFPRFNASIDAKGRELSLKEFVNIGVAVDTEYGLFVPVVQHCDTKSMVDISEDISIMAGLAKEKKLSFEKMQGGTFTISSLGSIGGVGFTPIINAPQVAILGASSVFDRPVRLPDDTLGWEKCLPVSLSYDHRIINGADAARFCKRLEHNFKRLLGRGES</sequence>
<evidence type="ECO:0000256" key="1">
    <source>
        <dbReference type="ARBA" id="ARBA00001938"/>
    </source>
</evidence>
<reference evidence="5 6" key="1">
    <citation type="submission" date="2020-12" db="EMBL/GenBank/DDBJ databases">
        <authorList>
            <person name="Shan Y."/>
        </authorList>
    </citation>
    <scope>NUCLEOTIDE SEQUENCE [LARGE SCALE GENOMIC DNA]</scope>
    <source>
        <strain evidence="6">csc3.9</strain>
    </source>
</reference>
<dbReference type="KEGG" id="snan:I6N98_09105"/>
<dbReference type="GO" id="GO:0031405">
    <property type="term" value="F:lipoic acid binding"/>
    <property type="evidence" value="ECO:0007669"/>
    <property type="project" value="TreeGrafter"/>
</dbReference>
<dbReference type="EMBL" id="CP066167">
    <property type="protein sequence ID" value="QQD19968.1"/>
    <property type="molecule type" value="Genomic_DNA"/>
</dbReference>
<dbReference type="InterPro" id="IPR050743">
    <property type="entry name" value="2-oxoacid_DH_E2_comp"/>
</dbReference>
<keyword evidence="6" id="KW-1185">Reference proteome</keyword>
<dbReference type="Proteomes" id="UP000596063">
    <property type="component" value="Chromosome"/>
</dbReference>
<protein>
    <submittedName>
        <fullName evidence="5">2-oxo acid dehydrogenase subunit E2</fullName>
    </submittedName>
</protein>
<dbReference type="InterPro" id="IPR001078">
    <property type="entry name" value="2-oxoacid_DH_actylTfrase"/>
</dbReference>
<dbReference type="SUPFAM" id="SSF52777">
    <property type="entry name" value="CoA-dependent acyltransferases"/>
    <property type="match status" value="1"/>
</dbReference>
<evidence type="ECO:0000259" key="4">
    <source>
        <dbReference type="Pfam" id="PF00198"/>
    </source>
</evidence>
<evidence type="ECO:0000313" key="6">
    <source>
        <dbReference type="Proteomes" id="UP000596063"/>
    </source>
</evidence>
<keyword evidence="3" id="KW-0012">Acyltransferase</keyword>
<keyword evidence="2" id="KW-0808">Transferase</keyword>
<dbReference type="Pfam" id="PF00198">
    <property type="entry name" value="2-oxoacid_dh"/>
    <property type="match status" value="1"/>
</dbReference>
<dbReference type="GO" id="GO:0006086">
    <property type="term" value="P:pyruvate decarboxylation to acetyl-CoA"/>
    <property type="evidence" value="ECO:0007669"/>
    <property type="project" value="TreeGrafter"/>
</dbReference>
<accession>A0A7T4URM3</accession>
<dbReference type="GO" id="GO:0005737">
    <property type="term" value="C:cytoplasm"/>
    <property type="evidence" value="ECO:0007669"/>
    <property type="project" value="TreeGrafter"/>
</dbReference>
<evidence type="ECO:0000256" key="2">
    <source>
        <dbReference type="ARBA" id="ARBA00022679"/>
    </source>
</evidence>
<dbReference type="RefSeq" id="WP_198571449.1">
    <property type="nucleotide sequence ID" value="NZ_CP066167.1"/>
</dbReference>
<dbReference type="Gene3D" id="3.30.559.10">
    <property type="entry name" value="Chloramphenicol acetyltransferase-like domain"/>
    <property type="match status" value="1"/>
</dbReference>
<gene>
    <name evidence="5" type="ORF">I6N98_09105</name>
</gene>
<organism evidence="5 6">
    <name type="scientific">Spongiibacter nanhainus</name>
    <dbReference type="NCBI Taxonomy" id="2794344"/>
    <lineage>
        <taxon>Bacteria</taxon>
        <taxon>Pseudomonadati</taxon>
        <taxon>Pseudomonadota</taxon>
        <taxon>Gammaproteobacteria</taxon>
        <taxon>Cellvibrionales</taxon>
        <taxon>Spongiibacteraceae</taxon>
        <taxon>Spongiibacter</taxon>
    </lineage>
</organism>
<dbReference type="PANTHER" id="PTHR43178">
    <property type="entry name" value="DIHYDROLIPOAMIDE ACETYLTRANSFERASE COMPONENT OF PYRUVATE DEHYDROGENASE COMPLEX"/>
    <property type="match status" value="1"/>
</dbReference>
<dbReference type="AlphaFoldDB" id="A0A7T4URM3"/>
<proteinExistence type="predicted"/>
<dbReference type="InterPro" id="IPR023213">
    <property type="entry name" value="CAT-like_dom_sf"/>
</dbReference>
<dbReference type="GO" id="GO:0016407">
    <property type="term" value="F:acetyltransferase activity"/>
    <property type="evidence" value="ECO:0007669"/>
    <property type="project" value="TreeGrafter"/>
</dbReference>
<comment type="cofactor">
    <cofactor evidence="1">
        <name>(R)-lipoate</name>
        <dbReference type="ChEBI" id="CHEBI:83088"/>
    </cofactor>
</comment>
<dbReference type="PANTHER" id="PTHR43178:SF2">
    <property type="entry name" value="DIHYDROLIPOYLLYSINE-RESIDUE ACETYLTRANSFERASE COMPONENT OF PYRUVATE DEHYDROGENASE COMPLEX"/>
    <property type="match status" value="1"/>
</dbReference>